<evidence type="ECO:0000259" key="11">
    <source>
        <dbReference type="PROSITE" id="PS51217"/>
    </source>
</evidence>
<comment type="caution">
    <text evidence="12">The sequence shown here is derived from an EMBL/GenBank/DDBJ whole genome shotgun (WGS) entry which is preliminary data.</text>
</comment>
<evidence type="ECO:0000256" key="1">
    <source>
        <dbReference type="ARBA" id="ARBA00022722"/>
    </source>
</evidence>
<feature type="compositionally biased region" description="Basic and acidic residues" evidence="10">
    <location>
        <begin position="760"/>
        <end position="774"/>
    </location>
</feature>
<evidence type="ECO:0000256" key="2">
    <source>
        <dbReference type="ARBA" id="ARBA00022741"/>
    </source>
</evidence>
<keyword evidence="6" id="KW-0269">Exonuclease</keyword>
<evidence type="ECO:0000256" key="6">
    <source>
        <dbReference type="ARBA" id="ARBA00022839"/>
    </source>
</evidence>
<evidence type="ECO:0000256" key="5">
    <source>
        <dbReference type="ARBA" id="ARBA00022806"/>
    </source>
</evidence>
<dbReference type="SUPFAM" id="SSF52540">
    <property type="entry name" value="P-loop containing nucleoside triphosphate hydrolases"/>
    <property type="match status" value="1"/>
</dbReference>
<keyword evidence="8" id="KW-0238">DNA-binding</keyword>
<evidence type="ECO:0000313" key="12">
    <source>
        <dbReference type="EMBL" id="MDO6964692.1"/>
    </source>
</evidence>
<keyword evidence="5" id="KW-0347">Helicase</keyword>
<feature type="domain" description="UvrD-like helicase C-terminal" evidence="11">
    <location>
        <begin position="331"/>
        <end position="623"/>
    </location>
</feature>
<keyword evidence="2" id="KW-0547">Nucleotide-binding</keyword>
<dbReference type="InterPro" id="IPR038726">
    <property type="entry name" value="PDDEXK_AddAB-type"/>
</dbReference>
<evidence type="ECO:0000313" key="13">
    <source>
        <dbReference type="Proteomes" id="UP001174932"/>
    </source>
</evidence>
<accession>A0ABT8YLY3</accession>
<keyword evidence="4" id="KW-0378">Hydrolase</keyword>
<dbReference type="SUPFAM" id="SSF52980">
    <property type="entry name" value="Restriction endonuclease-like"/>
    <property type="match status" value="1"/>
</dbReference>
<dbReference type="EMBL" id="JAUOZU010000008">
    <property type="protein sequence ID" value="MDO6964692.1"/>
    <property type="molecule type" value="Genomic_DNA"/>
</dbReference>
<dbReference type="InterPro" id="IPR011604">
    <property type="entry name" value="PDDEXK-like_dom_sf"/>
</dbReference>
<dbReference type="InterPro" id="IPR014153">
    <property type="entry name" value="Ds_break_AddB"/>
</dbReference>
<dbReference type="InterPro" id="IPR014017">
    <property type="entry name" value="DNA_helicase_UvrD-like_C"/>
</dbReference>
<keyword evidence="13" id="KW-1185">Reference proteome</keyword>
<dbReference type="NCBIfam" id="TIGR02786">
    <property type="entry name" value="addB_alphas"/>
    <property type="match status" value="1"/>
</dbReference>
<evidence type="ECO:0000256" key="9">
    <source>
        <dbReference type="ARBA" id="ARBA00023204"/>
    </source>
</evidence>
<evidence type="ECO:0000256" key="3">
    <source>
        <dbReference type="ARBA" id="ARBA00022763"/>
    </source>
</evidence>
<evidence type="ECO:0000256" key="4">
    <source>
        <dbReference type="ARBA" id="ARBA00022801"/>
    </source>
</evidence>
<dbReference type="Gene3D" id="3.90.320.10">
    <property type="match status" value="1"/>
</dbReference>
<gene>
    <name evidence="12" type="primary">addB</name>
    <name evidence="12" type="ORF">Q4481_12060</name>
</gene>
<name>A0ABT8YLY3_9HYPH</name>
<protein>
    <submittedName>
        <fullName evidence="12">Double-strand break repair protein AddB</fullName>
    </submittedName>
</protein>
<dbReference type="Pfam" id="PF12705">
    <property type="entry name" value="PDDEXK_1"/>
    <property type="match status" value="1"/>
</dbReference>
<sequence>MAAGRIFTIGPSEDFLAVLARSLLDGRLVKGFRYDPSDPLQLAKVKIYLPTRRAARVLRSEFVSLLGGRSAILPEIRPLGEVDEDAGFFDETSLSDDLSLPPPISPLARLVELGVLVLGWRNSLPDAIRDIHQDSPLAAPASPADAIWLAKSLADLIDGIETEETGWQGLDAVSYDNQAVWWQLTDRFLRIARDYWPARLAELDRSSPAFYRNALLRAEAERLRNLPAMGPTIVAGSTGSIPATADLMAAIFGHEQGTIVLPGLDLTLTEAQWSLAGALQPDGSRNGDPSSRSHPQYGLHQLLSKLKVTRADVVDLGTSLFDMAYRENALSVAFLSADAATNQHEWRTSLPEKALEAASAELALVEAANEREEALAIAIALKLGLAARKDSQVALITPDRDLARRVSAELRRFGIEADDSAGAPLMTSHHGNLVRLVLETVLRPGDPVALASLIKHPLVRLGRPAEEMSRLADRLELLCLRGGTSPAEIADLQQLVRDSHQRLTEASYSKIWQQPLKDPETFESILALAQDIESAVEPLASKLASLSGLYVRPDFPFSEWASATGRVLEALCRDEFGNLANLWANEAGDALASMLGELMDNGGAMTATGPQWVDVMTALLAGQGIKPKAMSHPRVFIWGTLEARLQRVDLLVLGGLNEGIWPAKTANNPLLSRTMKTGIGLEPPERRIGQSAHDFVMALGTENVVLTRSLRQSGAPSVASRFLQQLLSVFGDDIAKAMKQRGQLYLDHAEQVDIGPRQEFATRPDPRPPAEKQPTRYSFSEAGKLRRDPYSIYAHRVLRLDPVDPYNVDPGAAERGTIYHAIVERFIKEEHDPASPQAMDIMRRLAEEVFFEAALPAHVEAIWKPRFLDVAAPFLKAERERHPTISRSVVEARAGIALAGGQISLTGRADRIDIREDGKADIIDYKTGSSPSSKEARTLLDPQLSLEAAALRLGGFKDLPALETEDLLYYRLRPGAGFRIDTVNNEKSARTKEEDRRSANDLADQALLQMIRLTTSLREGKNGFKSRVAPFKDRDYGGEYDHLARVSEWSSADSDEAGEGDDV</sequence>
<organism evidence="12 13">
    <name type="scientific">Rhizobium alvei</name>
    <dbReference type="NCBI Taxonomy" id="1132659"/>
    <lineage>
        <taxon>Bacteria</taxon>
        <taxon>Pseudomonadati</taxon>
        <taxon>Pseudomonadota</taxon>
        <taxon>Alphaproteobacteria</taxon>
        <taxon>Hyphomicrobiales</taxon>
        <taxon>Rhizobiaceae</taxon>
        <taxon>Rhizobium/Agrobacterium group</taxon>
        <taxon>Rhizobium</taxon>
    </lineage>
</organism>
<dbReference type="Proteomes" id="UP001174932">
    <property type="component" value="Unassembled WGS sequence"/>
</dbReference>
<reference evidence="12" key="2">
    <citation type="submission" date="2023-07" db="EMBL/GenBank/DDBJ databases">
        <authorList>
            <person name="Shen H."/>
        </authorList>
    </citation>
    <scope>NUCLEOTIDE SEQUENCE</scope>
    <source>
        <strain evidence="12">TNR-22</strain>
    </source>
</reference>
<dbReference type="PROSITE" id="PS51217">
    <property type="entry name" value="UVRD_HELICASE_CTER"/>
    <property type="match status" value="1"/>
</dbReference>
<reference evidence="12" key="1">
    <citation type="journal article" date="2015" name="Int. J. Syst. Evol. Microbiol.">
        <title>Rhizobium alvei sp. nov., isolated from a freshwater river.</title>
        <authorList>
            <person name="Sheu S.Y."/>
            <person name="Huang H.W."/>
            <person name="Young C.C."/>
            <person name="Chen W.M."/>
        </authorList>
    </citation>
    <scope>NUCLEOTIDE SEQUENCE</scope>
    <source>
        <strain evidence="12">TNR-22</strain>
    </source>
</reference>
<keyword evidence="9" id="KW-0234">DNA repair</keyword>
<dbReference type="InterPro" id="IPR011335">
    <property type="entry name" value="Restrct_endonuc-II-like"/>
</dbReference>
<proteinExistence type="predicted"/>
<keyword evidence="7" id="KW-0067">ATP-binding</keyword>
<keyword evidence="1" id="KW-0540">Nuclease</keyword>
<evidence type="ECO:0000256" key="8">
    <source>
        <dbReference type="ARBA" id="ARBA00023125"/>
    </source>
</evidence>
<evidence type="ECO:0000256" key="7">
    <source>
        <dbReference type="ARBA" id="ARBA00022840"/>
    </source>
</evidence>
<evidence type="ECO:0000256" key="10">
    <source>
        <dbReference type="SAM" id="MobiDB-lite"/>
    </source>
</evidence>
<dbReference type="InterPro" id="IPR027417">
    <property type="entry name" value="P-loop_NTPase"/>
</dbReference>
<feature type="region of interest" description="Disordered" evidence="10">
    <location>
        <begin position="755"/>
        <end position="776"/>
    </location>
</feature>
<keyword evidence="3" id="KW-0227">DNA damage</keyword>